<evidence type="ECO:0000256" key="1">
    <source>
        <dbReference type="SAM" id="MobiDB-lite"/>
    </source>
</evidence>
<evidence type="ECO:0000313" key="5">
    <source>
        <dbReference type="Proteomes" id="UP000295334"/>
    </source>
</evidence>
<accession>A0A4V2NV93</accession>
<dbReference type="RefSeq" id="WP_131450343.1">
    <property type="nucleotide sequence ID" value="NZ_SJZI01000050.1"/>
</dbReference>
<dbReference type="Pfam" id="PF18962">
    <property type="entry name" value="Por_Secre_tail"/>
    <property type="match status" value="1"/>
</dbReference>
<keyword evidence="2" id="KW-0732">Signal</keyword>
<dbReference type="Proteomes" id="UP000295334">
    <property type="component" value="Unassembled WGS sequence"/>
</dbReference>
<dbReference type="OrthoDB" id="626307at2"/>
<dbReference type="InterPro" id="IPR026444">
    <property type="entry name" value="Secre_tail"/>
</dbReference>
<organism evidence="4 5">
    <name type="scientific">Flaviaesturariibacter flavus</name>
    <dbReference type="NCBI Taxonomy" id="2502780"/>
    <lineage>
        <taxon>Bacteria</taxon>
        <taxon>Pseudomonadati</taxon>
        <taxon>Bacteroidota</taxon>
        <taxon>Chitinophagia</taxon>
        <taxon>Chitinophagales</taxon>
        <taxon>Chitinophagaceae</taxon>
        <taxon>Flaviaestuariibacter</taxon>
    </lineage>
</organism>
<dbReference type="InterPro" id="IPR013783">
    <property type="entry name" value="Ig-like_fold"/>
</dbReference>
<name>A0A4V2NV93_9BACT</name>
<dbReference type="NCBIfam" id="TIGR04183">
    <property type="entry name" value="Por_Secre_tail"/>
    <property type="match status" value="1"/>
</dbReference>
<proteinExistence type="predicted"/>
<feature type="compositionally biased region" description="Gly residues" evidence="1">
    <location>
        <begin position="252"/>
        <end position="263"/>
    </location>
</feature>
<feature type="compositionally biased region" description="Polar residues" evidence="1">
    <location>
        <begin position="237"/>
        <end position="251"/>
    </location>
</feature>
<dbReference type="Gene3D" id="2.60.40.10">
    <property type="entry name" value="Immunoglobulins"/>
    <property type="match status" value="1"/>
</dbReference>
<comment type="caution">
    <text evidence="4">The sequence shown here is derived from an EMBL/GenBank/DDBJ whole genome shotgun (WGS) entry which is preliminary data.</text>
</comment>
<feature type="chain" id="PRO_5020788260" evidence="2">
    <location>
        <begin position="20"/>
        <end position="547"/>
    </location>
</feature>
<evidence type="ECO:0000259" key="3">
    <source>
        <dbReference type="Pfam" id="PF18962"/>
    </source>
</evidence>
<sequence>MKKILLFFAGIACASLSYGQLVLNELYVRPNNNQGHQEFFEVKNLSPVTENTACYSLITYFKNGQGERGFYKINFPSIDVAPGGFVTASTSTPTFQYQNGSAHSDFSWNAGNITRYVFSNGSLTVNNSGAPYYDIFLKSQGNSNGNSGVYGVFLFKGSELVDAFLGSNNSITVPNYITELGQLAATGGCGAFSYDFANINNEEDSLFGYVIPEAGTDNGYYRVPEGCGSNGHWEKASSPSEHTPGQENIRTNGGGNGNGNGNGGTIAPLEVNTECLNDTTISYDIIAGSNRLFPVKVYVYYDANGSQFIDAGDVLIGTFRDGNANAPARLIHHQRGQEDFIFIFDAKGSCNDLVIPLNCPAAIILPVTLQSFTASRSGNNVLLNWTTATEINNRGFNVQRKQGNGDWQTITFIPSAANGGNSTGTLHYSHTDLNLSGGVTMYRLQQVDIDGRFKYSDIRSVRSQGQGARVLLYPNPSNGTANLQFANVDGLRDVLVTDMSGRVIRQWRSVSTQNLQLSNLTPGVYSVKIIDQRDGSQENERLVVSSH</sequence>
<feature type="region of interest" description="Disordered" evidence="1">
    <location>
        <begin position="231"/>
        <end position="263"/>
    </location>
</feature>
<reference evidence="4 5" key="1">
    <citation type="submission" date="2019-03" db="EMBL/GenBank/DDBJ databases">
        <authorList>
            <person name="Kim M.K.M."/>
        </authorList>
    </citation>
    <scope>NUCLEOTIDE SEQUENCE [LARGE SCALE GENOMIC DNA]</scope>
    <source>
        <strain evidence="4 5">17J68-12</strain>
    </source>
</reference>
<dbReference type="EMBL" id="SJZI01000050">
    <property type="protein sequence ID" value="TCJ12586.1"/>
    <property type="molecule type" value="Genomic_DNA"/>
</dbReference>
<feature type="domain" description="Secretion system C-terminal sorting" evidence="3">
    <location>
        <begin position="472"/>
        <end position="534"/>
    </location>
</feature>
<gene>
    <name evidence="4" type="ORF">EPD60_15060</name>
</gene>
<keyword evidence="5" id="KW-1185">Reference proteome</keyword>
<feature type="signal peptide" evidence="2">
    <location>
        <begin position="1"/>
        <end position="19"/>
    </location>
</feature>
<protein>
    <submittedName>
        <fullName evidence="4">T9SS type A sorting domain-containing protein</fullName>
    </submittedName>
</protein>
<evidence type="ECO:0000256" key="2">
    <source>
        <dbReference type="SAM" id="SignalP"/>
    </source>
</evidence>
<evidence type="ECO:0000313" key="4">
    <source>
        <dbReference type="EMBL" id="TCJ12586.1"/>
    </source>
</evidence>
<dbReference type="AlphaFoldDB" id="A0A4V2NV93"/>